<dbReference type="SUPFAM" id="SSF52980">
    <property type="entry name" value="Restriction endonuclease-like"/>
    <property type="match status" value="1"/>
</dbReference>
<dbReference type="InterPro" id="IPR004603">
    <property type="entry name" value="DNA_mismatch_endonuc_vsr"/>
</dbReference>
<keyword evidence="8" id="KW-1185">Reference proteome</keyword>
<name>A0ABP9BNF2_9GAMM</name>
<reference evidence="8" key="1">
    <citation type="journal article" date="2019" name="Int. J. Syst. Evol. Microbiol.">
        <title>The Global Catalogue of Microorganisms (GCM) 10K type strain sequencing project: providing services to taxonomists for standard genome sequencing and annotation.</title>
        <authorList>
            <consortium name="The Broad Institute Genomics Platform"/>
            <consortium name="The Broad Institute Genome Sequencing Center for Infectious Disease"/>
            <person name="Wu L."/>
            <person name="Ma J."/>
        </authorList>
    </citation>
    <scope>NUCLEOTIDE SEQUENCE [LARGE SCALE GENOMIC DNA]</scope>
    <source>
        <strain evidence="8">JCM 18204</strain>
    </source>
</reference>
<gene>
    <name evidence="7" type="ORF">GCM10023307_22830</name>
</gene>
<keyword evidence="2 6" id="KW-0255">Endonuclease</keyword>
<dbReference type="EC" id="3.1.-.-" evidence="6"/>
<evidence type="ECO:0000256" key="3">
    <source>
        <dbReference type="ARBA" id="ARBA00022763"/>
    </source>
</evidence>
<dbReference type="NCBIfam" id="TIGR00632">
    <property type="entry name" value="vsr"/>
    <property type="match status" value="1"/>
</dbReference>
<comment type="similarity">
    <text evidence="6">Belongs to the vsr family.</text>
</comment>
<comment type="caution">
    <text evidence="7">The sequence shown here is derived from an EMBL/GenBank/DDBJ whole genome shotgun (WGS) entry which is preliminary data.</text>
</comment>
<comment type="function">
    <text evidence="6">May nick specific sequences that contain T:G mispairs resulting from m5C-deamination.</text>
</comment>
<evidence type="ECO:0000256" key="5">
    <source>
        <dbReference type="ARBA" id="ARBA00023204"/>
    </source>
</evidence>
<dbReference type="EMBL" id="BAABJE010000010">
    <property type="protein sequence ID" value="GAA4796352.1"/>
    <property type="molecule type" value="Genomic_DNA"/>
</dbReference>
<organism evidence="7 8">
    <name type="scientific">Lysobacter hankyongensis</name>
    <dbReference type="NCBI Taxonomy" id="1176535"/>
    <lineage>
        <taxon>Bacteria</taxon>
        <taxon>Pseudomonadati</taxon>
        <taxon>Pseudomonadota</taxon>
        <taxon>Gammaproteobacteria</taxon>
        <taxon>Lysobacterales</taxon>
        <taxon>Lysobacteraceae</taxon>
        <taxon>Lysobacter</taxon>
    </lineage>
</organism>
<proteinExistence type="inferred from homology"/>
<evidence type="ECO:0000313" key="8">
    <source>
        <dbReference type="Proteomes" id="UP001499959"/>
    </source>
</evidence>
<dbReference type="PIRSF" id="PIRSF018267">
    <property type="entry name" value="VSR_endonuc"/>
    <property type="match status" value="1"/>
</dbReference>
<keyword evidence="1 6" id="KW-0540">Nuclease</keyword>
<evidence type="ECO:0000313" key="7">
    <source>
        <dbReference type="EMBL" id="GAA4796352.1"/>
    </source>
</evidence>
<dbReference type="InterPro" id="IPR011335">
    <property type="entry name" value="Restrct_endonuc-II-like"/>
</dbReference>
<keyword evidence="3 6" id="KW-0227">DNA damage</keyword>
<protein>
    <recommendedName>
        <fullName evidence="6">Very short patch repair endonuclease</fullName>
        <ecNumber evidence="6">3.1.-.-</ecNumber>
    </recommendedName>
</protein>
<accession>A0ABP9BNF2</accession>
<dbReference type="Pfam" id="PF03852">
    <property type="entry name" value="Vsr"/>
    <property type="match status" value="1"/>
</dbReference>
<dbReference type="Proteomes" id="UP001499959">
    <property type="component" value="Unassembled WGS sequence"/>
</dbReference>
<dbReference type="RefSeq" id="WP_345303449.1">
    <property type="nucleotide sequence ID" value="NZ_BAABJE010000010.1"/>
</dbReference>
<evidence type="ECO:0000256" key="2">
    <source>
        <dbReference type="ARBA" id="ARBA00022759"/>
    </source>
</evidence>
<evidence type="ECO:0000256" key="4">
    <source>
        <dbReference type="ARBA" id="ARBA00022801"/>
    </source>
</evidence>
<keyword evidence="5 6" id="KW-0234">DNA repair</keyword>
<evidence type="ECO:0000256" key="6">
    <source>
        <dbReference type="PIRNR" id="PIRNR018267"/>
    </source>
</evidence>
<evidence type="ECO:0000256" key="1">
    <source>
        <dbReference type="ARBA" id="ARBA00022722"/>
    </source>
</evidence>
<keyword evidence="4 6" id="KW-0378">Hydrolase</keyword>
<dbReference type="Gene3D" id="3.40.960.10">
    <property type="entry name" value="VSR Endonuclease"/>
    <property type="match status" value="1"/>
</dbReference>
<dbReference type="CDD" id="cd00221">
    <property type="entry name" value="Vsr"/>
    <property type="match status" value="1"/>
</dbReference>
<sequence length="148" mass="16954">MADVMSAEKRSSLMSRIKGKDTRPEMLVRQGLWRAGLRYRLHDRRLPGRPDLVLPRWHAVVLVHGCFWHQHPGCPHAAVPATRAESWQQKLSGNRERDARAHGALLASGWRVAVVWECALRQDAERSIRTLEQWVRSSGQTIEIGRQP</sequence>
<dbReference type="GO" id="GO:0004519">
    <property type="term" value="F:endonuclease activity"/>
    <property type="evidence" value="ECO:0007669"/>
    <property type="project" value="UniProtKB-KW"/>
</dbReference>